<evidence type="ECO:0000313" key="2">
    <source>
        <dbReference type="EMBL" id="TWI82995.1"/>
    </source>
</evidence>
<dbReference type="RefSeq" id="WP_144885082.1">
    <property type="nucleotide sequence ID" value="NZ_VLLE01000003.1"/>
</dbReference>
<dbReference type="Proteomes" id="UP000316167">
    <property type="component" value="Unassembled WGS sequence"/>
</dbReference>
<name>A0A562SNW6_9BACT</name>
<gene>
    <name evidence="2" type="ORF">IQ13_1101</name>
</gene>
<keyword evidence="1" id="KW-0812">Transmembrane</keyword>
<protein>
    <recommendedName>
        <fullName evidence="4">DUF2304 domain-containing protein</fullName>
    </recommendedName>
</protein>
<evidence type="ECO:0000313" key="3">
    <source>
        <dbReference type="Proteomes" id="UP000316167"/>
    </source>
</evidence>
<evidence type="ECO:0008006" key="4">
    <source>
        <dbReference type="Google" id="ProtNLM"/>
    </source>
</evidence>
<comment type="caution">
    <text evidence="2">The sequence shown here is derived from an EMBL/GenBank/DDBJ whole genome shotgun (WGS) entry which is preliminary data.</text>
</comment>
<dbReference type="OrthoDB" id="964932at2"/>
<keyword evidence="1" id="KW-0472">Membrane</keyword>
<sequence length="110" mass="12500">MTGIQIILISGILVAAFVFFIRRRNNIADLLVFTTLVGTAITFILFPEWTNIIAHKLGVGRGADLVFYLCILLFVFVSLKLYARLRRLEQMITDVIRKEAIAEADKLENE</sequence>
<proteinExistence type="predicted"/>
<dbReference type="AlphaFoldDB" id="A0A562SNW6"/>
<reference evidence="2 3" key="1">
    <citation type="journal article" date="2015" name="Stand. Genomic Sci.">
        <title>Genomic Encyclopedia of Bacterial and Archaeal Type Strains, Phase III: the genomes of soil and plant-associated and newly described type strains.</title>
        <authorList>
            <person name="Whitman W.B."/>
            <person name="Woyke T."/>
            <person name="Klenk H.P."/>
            <person name="Zhou Y."/>
            <person name="Lilburn T.G."/>
            <person name="Beck B.J."/>
            <person name="De Vos P."/>
            <person name="Vandamme P."/>
            <person name="Eisen J.A."/>
            <person name="Garrity G."/>
            <person name="Hugenholtz P."/>
            <person name="Kyrpides N.C."/>
        </authorList>
    </citation>
    <scope>NUCLEOTIDE SEQUENCE [LARGE SCALE GENOMIC DNA]</scope>
    <source>
        <strain evidence="2 3">CGMCC 1.7271</strain>
    </source>
</reference>
<dbReference type="EMBL" id="VLLE01000003">
    <property type="protein sequence ID" value="TWI82995.1"/>
    <property type="molecule type" value="Genomic_DNA"/>
</dbReference>
<keyword evidence="1" id="KW-1133">Transmembrane helix</keyword>
<dbReference type="InterPro" id="IPR019277">
    <property type="entry name" value="DUF2304"/>
</dbReference>
<organism evidence="2 3">
    <name type="scientific">Lacibacter cauensis</name>
    <dbReference type="NCBI Taxonomy" id="510947"/>
    <lineage>
        <taxon>Bacteria</taxon>
        <taxon>Pseudomonadati</taxon>
        <taxon>Bacteroidota</taxon>
        <taxon>Chitinophagia</taxon>
        <taxon>Chitinophagales</taxon>
        <taxon>Chitinophagaceae</taxon>
        <taxon>Lacibacter</taxon>
    </lineage>
</organism>
<feature type="transmembrane region" description="Helical" evidence="1">
    <location>
        <begin position="66"/>
        <end position="83"/>
    </location>
</feature>
<keyword evidence="3" id="KW-1185">Reference proteome</keyword>
<dbReference type="Pfam" id="PF10066">
    <property type="entry name" value="DUF2304"/>
    <property type="match status" value="1"/>
</dbReference>
<feature type="transmembrane region" description="Helical" evidence="1">
    <location>
        <begin position="28"/>
        <end position="46"/>
    </location>
</feature>
<evidence type="ECO:0000256" key="1">
    <source>
        <dbReference type="SAM" id="Phobius"/>
    </source>
</evidence>
<accession>A0A562SNW6</accession>
<feature type="transmembrane region" description="Helical" evidence="1">
    <location>
        <begin position="6"/>
        <end position="21"/>
    </location>
</feature>